<evidence type="ECO:0000313" key="9">
    <source>
        <dbReference type="EMBL" id="QDL39841.1"/>
    </source>
</evidence>
<dbReference type="PIRSF" id="PIRSF000137">
    <property type="entry name" value="Alcohol_oxidase"/>
    <property type="match status" value="1"/>
</dbReference>
<evidence type="ECO:0000256" key="1">
    <source>
        <dbReference type="ARBA" id="ARBA00001974"/>
    </source>
</evidence>
<feature type="binding site" evidence="5">
    <location>
        <begin position="94"/>
        <end position="97"/>
    </location>
    <ligand>
        <name>FAD</name>
        <dbReference type="ChEBI" id="CHEBI:57692"/>
    </ligand>
</feature>
<dbReference type="AlphaFoldDB" id="A0A515DHE3"/>
<feature type="domain" description="Glucose-methanol-choline oxidoreductase N-terminal" evidence="8">
    <location>
        <begin position="256"/>
        <end position="270"/>
    </location>
</feature>
<name>A0A515DHE3_9BURK</name>
<dbReference type="PROSITE" id="PS00623">
    <property type="entry name" value="GMC_OXRED_1"/>
    <property type="match status" value="1"/>
</dbReference>
<evidence type="ECO:0000256" key="2">
    <source>
        <dbReference type="ARBA" id="ARBA00010790"/>
    </source>
</evidence>
<evidence type="ECO:0000259" key="8">
    <source>
        <dbReference type="PROSITE" id="PS00624"/>
    </source>
</evidence>
<keyword evidence="3 6" id="KW-0285">Flavoprotein</keyword>
<evidence type="ECO:0000256" key="4">
    <source>
        <dbReference type="ARBA" id="ARBA00022827"/>
    </source>
</evidence>
<accession>A0A515DHE3</accession>
<dbReference type="Pfam" id="PF05199">
    <property type="entry name" value="GMC_oxred_C"/>
    <property type="match status" value="1"/>
</dbReference>
<dbReference type="GO" id="GO:0016614">
    <property type="term" value="F:oxidoreductase activity, acting on CH-OH group of donors"/>
    <property type="evidence" value="ECO:0007669"/>
    <property type="project" value="InterPro"/>
</dbReference>
<dbReference type="InterPro" id="IPR007867">
    <property type="entry name" value="GMC_OxRtase_C"/>
</dbReference>
<dbReference type="SUPFAM" id="SSF54373">
    <property type="entry name" value="FAD-linked reductases, C-terminal domain"/>
    <property type="match status" value="1"/>
</dbReference>
<dbReference type="Gene3D" id="3.30.560.10">
    <property type="entry name" value="Glucose Oxidase, domain 3"/>
    <property type="match status" value="1"/>
</dbReference>
<comment type="cofactor">
    <cofactor evidence="1 5">
        <name>FAD</name>
        <dbReference type="ChEBI" id="CHEBI:57692"/>
    </cofactor>
</comment>
<dbReference type="InterPro" id="IPR012132">
    <property type="entry name" value="GMC_OxRdtase"/>
</dbReference>
<proteinExistence type="inferred from homology"/>
<dbReference type="KEGG" id="rhf:EUB48_15805"/>
<evidence type="ECO:0000259" key="7">
    <source>
        <dbReference type="PROSITE" id="PS00623"/>
    </source>
</evidence>
<evidence type="ECO:0000256" key="5">
    <source>
        <dbReference type="PIRSR" id="PIRSR000137-2"/>
    </source>
</evidence>
<dbReference type="PROSITE" id="PS00624">
    <property type="entry name" value="GMC_OXRED_2"/>
    <property type="match status" value="1"/>
</dbReference>
<dbReference type="PANTHER" id="PTHR11552:SF147">
    <property type="entry name" value="CHOLINE DEHYDROGENASE, MITOCHONDRIAL"/>
    <property type="match status" value="1"/>
</dbReference>
<keyword evidence="4 5" id="KW-0274">FAD</keyword>
<evidence type="ECO:0000256" key="6">
    <source>
        <dbReference type="RuleBase" id="RU003968"/>
    </source>
</evidence>
<organism evidence="9 10">
    <name type="scientific">Rhodoferax sediminis</name>
    <dbReference type="NCBI Taxonomy" id="2509614"/>
    <lineage>
        <taxon>Bacteria</taxon>
        <taxon>Pseudomonadati</taxon>
        <taxon>Pseudomonadota</taxon>
        <taxon>Betaproteobacteria</taxon>
        <taxon>Burkholderiales</taxon>
        <taxon>Comamonadaceae</taxon>
        <taxon>Rhodoferax</taxon>
    </lineage>
</organism>
<dbReference type="OrthoDB" id="9785276at2"/>
<evidence type="ECO:0000256" key="3">
    <source>
        <dbReference type="ARBA" id="ARBA00022630"/>
    </source>
</evidence>
<dbReference type="InterPro" id="IPR036188">
    <property type="entry name" value="FAD/NAD-bd_sf"/>
</dbReference>
<dbReference type="Gene3D" id="3.50.50.60">
    <property type="entry name" value="FAD/NAD(P)-binding domain"/>
    <property type="match status" value="1"/>
</dbReference>
<comment type="similarity">
    <text evidence="2 6">Belongs to the GMC oxidoreductase family.</text>
</comment>
<dbReference type="InterPro" id="IPR000172">
    <property type="entry name" value="GMC_OxRdtase_N"/>
</dbReference>
<sequence>MTSTDTYDYIIVGAGSAGCAVARRLSDDPQLRVLLLEAGPPANDFWVRTPAGMAKLFKSERYNWQFHTEPVPTLRNRKLYWPRGKALGGSSAINGMVYVRGDRRDFDHWAQLGNPGWSWNEVLPYFKRSECNTRGAGPFHGVEGPLAVSDPAVRHPSLCDFITSACRTGLPLVDDFNAGEHEGAGLLQANIRRGVRHSAYGAFLAPIRQRPNLMVRTNIHVRRVLMRGREATGVEVLHEGQVRSFAAAREVIVCAGALSSPQLLMLSGIGNGEVLQRHGISTVLHAPGVGQNLQDHFSVRVQFRTTRESSYNHDLIGWRKYWQGARYLVTRGGYLAMPSSSAAAFVRSGPGVDYPDLEISFRPMTFTYRDSGQVDVDGYDAVGASVYRVRPASRGEVALRSPDPMQAPAFHPNYLGTAEDVEATLSGLRRLRAIVATEPMASRVLGELVPGPGVQTDEQWIDYMEREGHCAFHPAGTCKMGSDPLAVVDARLRVLGVERLRVVDASIMPVVTSGNTNAPTIMIGEKGADMIRADRLPARANAQALT</sequence>
<feature type="binding site" evidence="5">
    <location>
        <position position="221"/>
    </location>
    <ligand>
        <name>FAD</name>
        <dbReference type="ChEBI" id="CHEBI:57692"/>
    </ligand>
</feature>
<evidence type="ECO:0000313" key="10">
    <source>
        <dbReference type="Proteomes" id="UP000316798"/>
    </source>
</evidence>
<dbReference type="SUPFAM" id="SSF51905">
    <property type="entry name" value="FAD/NAD(P)-binding domain"/>
    <property type="match status" value="1"/>
</dbReference>
<dbReference type="Pfam" id="PF00732">
    <property type="entry name" value="GMC_oxred_N"/>
    <property type="match status" value="1"/>
</dbReference>
<feature type="domain" description="Glucose-methanol-choline oxidoreductase N-terminal" evidence="7">
    <location>
        <begin position="84"/>
        <end position="107"/>
    </location>
</feature>
<dbReference type="Proteomes" id="UP000316798">
    <property type="component" value="Chromosome"/>
</dbReference>
<keyword evidence="10" id="KW-1185">Reference proteome</keyword>
<dbReference type="GO" id="GO:0050660">
    <property type="term" value="F:flavin adenine dinucleotide binding"/>
    <property type="evidence" value="ECO:0007669"/>
    <property type="project" value="InterPro"/>
</dbReference>
<gene>
    <name evidence="9" type="ORF">EUB48_15805</name>
</gene>
<protein>
    <submittedName>
        <fullName evidence="9">FAD-dependent oxidoreductase</fullName>
    </submittedName>
</protein>
<dbReference type="PANTHER" id="PTHR11552">
    <property type="entry name" value="GLUCOSE-METHANOL-CHOLINE GMC OXIDOREDUCTASE"/>
    <property type="match status" value="1"/>
</dbReference>
<reference evidence="9 10" key="1">
    <citation type="submission" date="2019-01" db="EMBL/GenBank/DDBJ databases">
        <title>Genomic insights into a novel species Rhodoferax sp.</title>
        <authorList>
            <person name="Jin L."/>
        </authorList>
    </citation>
    <scope>NUCLEOTIDE SEQUENCE [LARGE SCALE GENOMIC DNA]</scope>
    <source>
        <strain evidence="9 10">CHu59-6-5</strain>
    </source>
</reference>
<dbReference type="EMBL" id="CP035503">
    <property type="protein sequence ID" value="QDL39841.1"/>
    <property type="molecule type" value="Genomic_DNA"/>
</dbReference>